<feature type="domain" description="Ciliary microtubule inner protein 2A-C-like" evidence="6">
    <location>
        <begin position="21"/>
        <end position="59"/>
    </location>
</feature>
<keyword evidence="2" id="KW-0963">Cytoplasm</keyword>
<dbReference type="AlphaFoldDB" id="A0AAV7IIR3"/>
<evidence type="ECO:0000256" key="4">
    <source>
        <dbReference type="ARBA" id="ARBA00023273"/>
    </source>
</evidence>
<gene>
    <name evidence="7" type="ORF">KQX54_001257</name>
</gene>
<accession>A0AAV7IIR3</accession>
<dbReference type="PANTHER" id="PTHR22146">
    <property type="entry name" value="CAT EYE SYNDROME CRITICAL REGION PROTEIN 6"/>
    <property type="match status" value="1"/>
</dbReference>
<evidence type="ECO:0000256" key="3">
    <source>
        <dbReference type="ARBA" id="ARBA00023212"/>
    </source>
</evidence>
<dbReference type="GO" id="GO:0015630">
    <property type="term" value="C:microtubule cytoskeleton"/>
    <property type="evidence" value="ECO:0007669"/>
    <property type="project" value="UniProtKB-ARBA"/>
</dbReference>
<keyword evidence="3" id="KW-0206">Cytoskeleton</keyword>
<evidence type="ECO:0000256" key="1">
    <source>
        <dbReference type="ARBA" id="ARBA00004430"/>
    </source>
</evidence>
<dbReference type="GO" id="GO:0005930">
    <property type="term" value="C:axoneme"/>
    <property type="evidence" value="ECO:0007669"/>
    <property type="project" value="UniProtKB-SubCell"/>
</dbReference>
<dbReference type="Pfam" id="PF10629">
    <property type="entry name" value="CMI2B-like"/>
    <property type="match status" value="1"/>
</dbReference>
<proteinExistence type="inferred from homology"/>
<keyword evidence="4" id="KW-0966">Cell projection</keyword>
<name>A0AAV7IIR3_COTGL</name>
<dbReference type="InterPro" id="IPR018902">
    <property type="entry name" value="CMI2A-C-like_dom"/>
</dbReference>
<comment type="subcellular location">
    <subcellularLocation>
        <location evidence="1">Cytoplasm</location>
        <location evidence="1">Cytoskeleton</location>
        <location evidence="1">Cilium axoneme</location>
    </subcellularLocation>
</comment>
<comment type="caution">
    <text evidence="7">The sequence shown here is derived from an EMBL/GenBank/DDBJ whole genome shotgun (WGS) entry which is preliminary data.</text>
</comment>
<evidence type="ECO:0000313" key="8">
    <source>
        <dbReference type="Proteomes" id="UP000826195"/>
    </source>
</evidence>
<organism evidence="7 8">
    <name type="scientific">Cotesia glomerata</name>
    <name type="common">Lepidopteran parasitic wasp</name>
    <name type="synonym">Apanteles glomeratus</name>
    <dbReference type="NCBI Taxonomy" id="32391"/>
    <lineage>
        <taxon>Eukaryota</taxon>
        <taxon>Metazoa</taxon>
        <taxon>Ecdysozoa</taxon>
        <taxon>Arthropoda</taxon>
        <taxon>Hexapoda</taxon>
        <taxon>Insecta</taxon>
        <taxon>Pterygota</taxon>
        <taxon>Neoptera</taxon>
        <taxon>Endopterygota</taxon>
        <taxon>Hymenoptera</taxon>
        <taxon>Apocrita</taxon>
        <taxon>Ichneumonoidea</taxon>
        <taxon>Braconidae</taxon>
        <taxon>Microgastrinae</taxon>
        <taxon>Cotesia</taxon>
    </lineage>
</organism>
<sequence>MVFDPVTSEQRKQFFRQGYGAHVPGYTGHCPTLKFRVGKRFGASTEEIIKELLEKKILKSGPYRPNSGKDVLLPISREHDIRKNYKNSDNNNYQKSPFILGYTGYIPGFNNKYGLPFMRAVEEGGKEWRTLQNKLRIRRDTMRAQIERTNSRNLLSRARTDNVDIEIDHGFHPDKSFFDNQVSPDKPPIVGYTGHIPGAKSEISLSRRYAQAAKKGLESLRKQQKSRLDSINDSEIIKRVLDTTYLDDTGHTKA</sequence>
<evidence type="ECO:0000313" key="7">
    <source>
        <dbReference type="EMBL" id="KAH0553493.1"/>
    </source>
</evidence>
<protein>
    <recommendedName>
        <fullName evidence="6">Ciliary microtubule inner protein 2A-C-like domain-containing protein</fullName>
    </recommendedName>
</protein>
<evidence type="ECO:0000256" key="5">
    <source>
        <dbReference type="ARBA" id="ARBA00035661"/>
    </source>
</evidence>
<evidence type="ECO:0000256" key="2">
    <source>
        <dbReference type="ARBA" id="ARBA00022490"/>
    </source>
</evidence>
<comment type="similarity">
    <text evidence="5">Belongs to the CIMIP2 family.</text>
</comment>
<reference evidence="7 8" key="1">
    <citation type="journal article" date="2021" name="J. Hered.">
        <title>A chromosome-level genome assembly of the parasitoid wasp, Cotesia glomerata (Hymenoptera: Braconidae).</title>
        <authorList>
            <person name="Pinto B.J."/>
            <person name="Weis J.J."/>
            <person name="Gamble T."/>
            <person name="Ode P.J."/>
            <person name="Paul R."/>
            <person name="Zaspel J.M."/>
        </authorList>
    </citation>
    <scope>NUCLEOTIDE SEQUENCE [LARGE SCALE GENOMIC DNA]</scope>
    <source>
        <strain evidence="7">CgM1</strain>
    </source>
</reference>
<dbReference type="EMBL" id="JAHXZJ010001119">
    <property type="protein sequence ID" value="KAH0553493.1"/>
    <property type="molecule type" value="Genomic_DNA"/>
</dbReference>
<evidence type="ECO:0000259" key="6">
    <source>
        <dbReference type="Pfam" id="PF10629"/>
    </source>
</evidence>
<dbReference type="Proteomes" id="UP000826195">
    <property type="component" value="Unassembled WGS sequence"/>
</dbReference>
<dbReference type="PANTHER" id="PTHR22146:SF17">
    <property type="entry name" value="PROTEIN FAM166B-LIKE PROTEIN"/>
    <property type="match status" value="1"/>
</dbReference>
<keyword evidence="8" id="KW-1185">Reference proteome</keyword>